<evidence type="ECO:0000259" key="1">
    <source>
        <dbReference type="Pfam" id="PF20250"/>
    </source>
</evidence>
<gene>
    <name evidence="2" type="ORF">H9655_06635</name>
</gene>
<keyword evidence="3" id="KW-1185">Reference proteome</keyword>
<dbReference type="Pfam" id="PF20250">
    <property type="entry name" value="FapA_N"/>
    <property type="match status" value="1"/>
</dbReference>
<dbReference type="InterPro" id="IPR005646">
    <property type="entry name" value="FapA"/>
</dbReference>
<proteinExistence type="predicted"/>
<evidence type="ECO:0000313" key="3">
    <source>
        <dbReference type="Proteomes" id="UP000657931"/>
    </source>
</evidence>
<reference evidence="2 3" key="1">
    <citation type="submission" date="2020-08" db="EMBL/GenBank/DDBJ databases">
        <title>A Genomic Blueprint of the Chicken Gut Microbiome.</title>
        <authorList>
            <person name="Gilroy R."/>
            <person name="Ravi A."/>
            <person name="Getino M."/>
            <person name="Pursley I."/>
            <person name="Horton D.L."/>
            <person name="Alikhan N.-F."/>
            <person name="Baker D."/>
            <person name="Gharbi K."/>
            <person name="Hall N."/>
            <person name="Watson M."/>
            <person name="Adriaenssens E.M."/>
            <person name="Foster-Nyarko E."/>
            <person name="Jarju S."/>
            <person name="Secka A."/>
            <person name="Antonio M."/>
            <person name="Oren A."/>
            <person name="Chaudhuri R."/>
            <person name="La Ragione R.M."/>
            <person name="Hildebrand F."/>
            <person name="Pallen M.J."/>
        </authorList>
    </citation>
    <scope>NUCLEOTIDE SEQUENCE [LARGE SCALE GENOMIC DNA]</scope>
    <source>
        <strain evidence="2 3">Sa5YUA1</strain>
    </source>
</reference>
<organism evidence="2 3">
    <name type="scientific">Cytobacillus stercorigallinarum</name>
    <dbReference type="NCBI Taxonomy" id="2762240"/>
    <lineage>
        <taxon>Bacteria</taxon>
        <taxon>Bacillati</taxon>
        <taxon>Bacillota</taxon>
        <taxon>Bacilli</taxon>
        <taxon>Bacillales</taxon>
        <taxon>Bacillaceae</taxon>
        <taxon>Cytobacillus</taxon>
    </lineage>
</organism>
<dbReference type="InterPro" id="IPR046865">
    <property type="entry name" value="FapA_b_solenoid"/>
</dbReference>
<dbReference type="RefSeq" id="WP_191812183.1">
    <property type="nucleotide sequence ID" value="NZ_JACSQT010000002.1"/>
</dbReference>
<dbReference type="Pfam" id="PF03961">
    <property type="entry name" value="FapA"/>
    <property type="match status" value="1"/>
</dbReference>
<dbReference type="EMBL" id="JACSQT010000002">
    <property type="protein sequence ID" value="MBD7936699.1"/>
    <property type="molecule type" value="Genomic_DNA"/>
</dbReference>
<evidence type="ECO:0000313" key="2">
    <source>
        <dbReference type="EMBL" id="MBD7936699.1"/>
    </source>
</evidence>
<dbReference type="InterPro" id="IPR046866">
    <property type="entry name" value="FapA_N"/>
</dbReference>
<dbReference type="Proteomes" id="UP000657931">
    <property type="component" value="Unassembled WGS sequence"/>
</dbReference>
<dbReference type="PANTHER" id="PTHR38032:SF1">
    <property type="entry name" value="RNA-BINDING PROTEIN KHPB N-TERMINAL DOMAIN-CONTAINING PROTEIN"/>
    <property type="match status" value="1"/>
</dbReference>
<name>A0ABR8QMF5_9BACI</name>
<feature type="domain" description="Flagellar Assembly Protein A N-terminal region" evidence="1">
    <location>
        <begin position="7"/>
        <end position="168"/>
    </location>
</feature>
<comment type="caution">
    <text evidence="2">The sequence shown here is derived from an EMBL/GenBank/DDBJ whole genome shotgun (WGS) entry which is preliminary data.</text>
</comment>
<accession>A0ABR8QMF5</accession>
<dbReference type="PANTHER" id="PTHR38032">
    <property type="entry name" value="POLYMERASE-RELATED"/>
    <property type="match status" value="1"/>
</dbReference>
<protein>
    <submittedName>
        <fullName evidence="2">DUF342 domain-containing protein</fullName>
    </submittedName>
</protein>
<sequence>MVRGQIITVSPDRLTAMLHLKASEIQNDDIKKVIENSILKANITYGLDHALIAKIVEDPQAYTYPIEIAKGEKPIAGRDAYLVKEKLNLHSEKREKLTDIHRHMLTVTNGEVVATIFPATPGTDGIDVHGRRVNSMDGRELHITPGENVIFHHGQYYSLINGEVLLSKDTLSVLPIQVIDGDYHPGKGIIKFDGHVVVKGNVLTGSHIAATGNIRVEGTVENAKLEAQGYIYIEGGVLGNQYGKIQAQGSIRATFLNQAAVESASNIYIERSILHSVVVAKEHIFANNASVIGGHLSTYGELIVKDIGNHHYTYTEIELKEEDHSLQEKLGEISTKLAELNIVKQKLVSIEYKLQEDQQGHPLAVKHKKTKKHIDQEILNLTKKKQEIESHHSLQKKKLAIKILGDLYPQTKIKKGKYAKLFKKPNAHVTIHFNQSEFVVSPIEN</sequence>